<feature type="compositionally biased region" description="Pro residues" evidence="1">
    <location>
        <begin position="89"/>
        <end position="98"/>
    </location>
</feature>
<dbReference type="InterPro" id="IPR010982">
    <property type="entry name" value="Lambda_DNA-bd_dom_sf"/>
</dbReference>
<dbReference type="EMBL" id="BAAAHU010000003">
    <property type="protein sequence ID" value="GAA1004074.1"/>
    <property type="molecule type" value="Genomic_DNA"/>
</dbReference>
<keyword evidence="2" id="KW-1133">Transmembrane helix</keyword>
<protein>
    <recommendedName>
        <fullName evidence="3">HTH cro/C1-type domain-containing protein</fullName>
    </recommendedName>
</protein>
<evidence type="ECO:0000313" key="5">
    <source>
        <dbReference type="Proteomes" id="UP001501072"/>
    </source>
</evidence>
<dbReference type="Proteomes" id="UP001501072">
    <property type="component" value="Unassembled WGS sequence"/>
</dbReference>
<dbReference type="SMART" id="SM00530">
    <property type="entry name" value="HTH_XRE"/>
    <property type="match status" value="1"/>
</dbReference>
<evidence type="ECO:0000259" key="3">
    <source>
        <dbReference type="SMART" id="SM00530"/>
    </source>
</evidence>
<feature type="region of interest" description="Disordered" evidence="1">
    <location>
        <begin position="84"/>
        <end position="184"/>
    </location>
</feature>
<feature type="transmembrane region" description="Helical" evidence="2">
    <location>
        <begin position="188"/>
        <end position="211"/>
    </location>
</feature>
<feature type="compositionally biased region" description="Low complexity" evidence="1">
    <location>
        <begin position="218"/>
        <end position="234"/>
    </location>
</feature>
<feature type="region of interest" description="Disordered" evidence="1">
    <location>
        <begin position="216"/>
        <end position="241"/>
    </location>
</feature>
<dbReference type="InterPro" id="IPR021224">
    <property type="entry name" value="DUF2690"/>
</dbReference>
<sequence>MRPGERPLECERLAGTLRGLRARTGLSLAALAGKTGYSKSSWERYLNGKCLPPRQAVELLCELAGEAPGRPLALWEMADAVWSGRGGRPPRPAPPPASAGPSAAPEPSAAPGPSAAPAEPAAAVSAPRPRPDTARPAPGGPGGPGGPDGTGGAGGGDEGGGGGGKGTGGSGREPRRPARPRGPLRRELAIGVGCGLGAVAVVLPLVITGAFETRPRQAAGPPAASAAAAPASPGCHGSGCTGKDPESYGCGAVPPPATLQRRSFPGRTVVKIRYGAGCRAVWARIDLGRIGDRVEIHVPDHAPLGTEVKDEYDAEGSLSTPMVAVGRSGTDGVRACLVRQEKRHCFGPDGADAL</sequence>
<evidence type="ECO:0000256" key="1">
    <source>
        <dbReference type="SAM" id="MobiDB-lite"/>
    </source>
</evidence>
<accession>A0ABN1SSY6</accession>
<name>A0ABN1SSY6_9ACTN</name>
<dbReference type="SUPFAM" id="SSF47413">
    <property type="entry name" value="lambda repressor-like DNA-binding domains"/>
    <property type="match status" value="1"/>
</dbReference>
<keyword evidence="2" id="KW-0472">Membrane</keyword>
<dbReference type="CDD" id="cd00093">
    <property type="entry name" value="HTH_XRE"/>
    <property type="match status" value="1"/>
</dbReference>
<organism evidence="4 5">
    <name type="scientific">Streptomyces thermogriseus</name>
    <dbReference type="NCBI Taxonomy" id="75292"/>
    <lineage>
        <taxon>Bacteria</taxon>
        <taxon>Bacillati</taxon>
        <taxon>Actinomycetota</taxon>
        <taxon>Actinomycetes</taxon>
        <taxon>Kitasatosporales</taxon>
        <taxon>Streptomycetaceae</taxon>
        <taxon>Streptomyces</taxon>
    </lineage>
</organism>
<dbReference type="Gene3D" id="1.10.260.40">
    <property type="entry name" value="lambda repressor-like DNA-binding domains"/>
    <property type="match status" value="1"/>
</dbReference>
<dbReference type="Pfam" id="PF13560">
    <property type="entry name" value="HTH_31"/>
    <property type="match status" value="1"/>
</dbReference>
<comment type="caution">
    <text evidence="4">The sequence shown here is derived from an EMBL/GenBank/DDBJ whole genome shotgun (WGS) entry which is preliminary data.</text>
</comment>
<reference evidence="4 5" key="1">
    <citation type="journal article" date="2019" name="Int. J. Syst. Evol. Microbiol.">
        <title>The Global Catalogue of Microorganisms (GCM) 10K type strain sequencing project: providing services to taxonomists for standard genome sequencing and annotation.</title>
        <authorList>
            <consortium name="The Broad Institute Genomics Platform"/>
            <consortium name="The Broad Institute Genome Sequencing Center for Infectious Disease"/>
            <person name="Wu L."/>
            <person name="Ma J."/>
        </authorList>
    </citation>
    <scope>NUCLEOTIDE SEQUENCE [LARGE SCALE GENOMIC DNA]</scope>
    <source>
        <strain evidence="4 5">JCM 11269</strain>
    </source>
</reference>
<dbReference type="Pfam" id="PF10901">
    <property type="entry name" value="DUF2690"/>
    <property type="match status" value="1"/>
</dbReference>
<gene>
    <name evidence="4" type="ORF">GCM10009564_05230</name>
</gene>
<feature type="domain" description="HTH cro/C1-type" evidence="3">
    <location>
        <begin position="16"/>
        <end position="75"/>
    </location>
</feature>
<feature type="compositionally biased region" description="Gly residues" evidence="1">
    <location>
        <begin position="140"/>
        <end position="171"/>
    </location>
</feature>
<dbReference type="RefSeq" id="WP_346071939.1">
    <property type="nucleotide sequence ID" value="NZ_BAAAHU010000003.1"/>
</dbReference>
<evidence type="ECO:0000313" key="4">
    <source>
        <dbReference type="EMBL" id="GAA1004074.1"/>
    </source>
</evidence>
<proteinExistence type="predicted"/>
<feature type="compositionally biased region" description="Low complexity" evidence="1">
    <location>
        <begin position="99"/>
        <end position="127"/>
    </location>
</feature>
<keyword evidence="2" id="KW-0812">Transmembrane</keyword>
<dbReference type="InterPro" id="IPR001387">
    <property type="entry name" value="Cro/C1-type_HTH"/>
</dbReference>
<keyword evidence="5" id="KW-1185">Reference proteome</keyword>
<evidence type="ECO:0000256" key="2">
    <source>
        <dbReference type="SAM" id="Phobius"/>
    </source>
</evidence>